<dbReference type="Proteomes" id="UP001219901">
    <property type="component" value="Chromosome"/>
</dbReference>
<dbReference type="GO" id="GO:1904680">
    <property type="term" value="F:peptide transmembrane transporter activity"/>
    <property type="evidence" value="ECO:0007669"/>
    <property type="project" value="TreeGrafter"/>
</dbReference>
<keyword evidence="3" id="KW-0813">Transport</keyword>
<dbReference type="GO" id="GO:0030313">
    <property type="term" value="C:cell envelope"/>
    <property type="evidence" value="ECO:0007669"/>
    <property type="project" value="UniProtKB-SubCell"/>
</dbReference>
<evidence type="ECO:0000259" key="7">
    <source>
        <dbReference type="Pfam" id="PF13229"/>
    </source>
</evidence>
<comment type="similarity">
    <text evidence="2">Belongs to the bacterial solute-binding protein 5 family.</text>
</comment>
<evidence type="ECO:0000256" key="4">
    <source>
        <dbReference type="ARBA" id="ARBA00022729"/>
    </source>
</evidence>
<comment type="subcellular location">
    <subcellularLocation>
        <location evidence="1">Cell envelope</location>
    </subcellularLocation>
</comment>
<dbReference type="SMART" id="SM00710">
    <property type="entry name" value="PbH1"/>
    <property type="match status" value="8"/>
</dbReference>
<evidence type="ECO:0000256" key="2">
    <source>
        <dbReference type="ARBA" id="ARBA00005695"/>
    </source>
</evidence>
<dbReference type="PANTHER" id="PTHR30290">
    <property type="entry name" value="PERIPLASMIC BINDING COMPONENT OF ABC TRANSPORTER"/>
    <property type="match status" value="1"/>
</dbReference>
<accession>A0AAJ5ZIK8</accession>
<dbReference type="SUPFAM" id="SSF53850">
    <property type="entry name" value="Periplasmic binding protein-like II"/>
    <property type="match status" value="1"/>
</dbReference>
<feature type="domain" description="Solute-binding protein family 5" evidence="6">
    <location>
        <begin position="2"/>
        <end position="193"/>
    </location>
</feature>
<organism evidence="8 9">
    <name type="scientific">Candidatus Lucifugimonas marina</name>
    <dbReference type="NCBI Taxonomy" id="3038979"/>
    <lineage>
        <taxon>Bacteria</taxon>
        <taxon>Bacillati</taxon>
        <taxon>Chloroflexota</taxon>
        <taxon>Dehalococcoidia</taxon>
        <taxon>SAR202 cluster</taxon>
        <taxon>Candidatus Lucifugimonadales</taxon>
        <taxon>Candidatus Lucifugimonadaceae</taxon>
        <taxon>Candidatus Lucifugimonas</taxon>
    </lineage>
</organism>
<dbReference type="Pfam" id="PF00496">
    <property type="entry name" value="SBP_bac_5"/>
    <property type="match status" value="2"/>
</dbReference>
<keyword evidence="9" id="KW-1185">Reference proteome</keyword>
<evidence type="ECO:0000256" key="5">
    <source>
        <dbReference type="SAM" id="MobiDB-lite"/>
    </source>
</evidence>
<dbReference type="InterPro" id="IPR011050">
    <property type="entry name" value="Pectin_lyase_fold/virulence"/>
</dbReference>
<dbReference type="RefSeq" id="WP_342824112.1">
    <property type="nucleotide sequence ID" value="NZ_CP046146.1"/>
</dbReference>
<dbReference type="Gene3D" id="3.40.190.10">
    <property type="entry name" value="Periplasmic binding protein-like II"/>
    <property type="match status" value="1"/>
</dbReference>
<evidence type="ECO:0000256" key="1">
    <source>
        <dbReference type="ARBA" id="ARBA00004196"/>
    </source>
</evidence>
<evidence type="ECO:0000313" key="8">
    <source>
        <dbReference type="EMBL" id="WFG40664.1"/>
    </source>
</evidence>
<dbReference type="InterPro" id="IPR000914">
    <property type="entry name" value="SBP_5_dom"/>
</dbReference>
<feature type="domain" description="Right handed beta helix" evidence="7">
    <location>
        <begin position="705"/>
        <end position="854"/>
    </location>
</feature>
<keyword evidence="4" id="KW-0732">Signal</keyword>
<protein>
    <recommendedName>
        <fullName evidence="10">Solute-binding protein family 5 domain-containing protein</fullName>
    </recommendedName>
</protein>
<dbReference type="AlphaFoldDB" id="A0AAJ5ZIK8"/>
<gene>
    <name evidence="8" type="ORF">GKO48_13985</name>
</gene>
<dbReference type="InterPro" id="IPR039424">
    <property type="entry name" value="SBP_5"/>
</dbReference>
<dbReference type="InterPro" id="IPR039448">
    <property type="entry name" value="Beta_helix"/>
</dbReference>
<reference evidence="8 9" key="1">
    <citation type="submission" date="2019-11" db="EMBL/GenBank/DDBJ databases">
        <authorList>
            <person name="Cho J.-C."/>
        </authorList>
    </citation>
    <scope>NUCLEOTIDE SEQUENCE [LARGE SCALE GENOMIC DNA]</scope>
    <source>
        <strain evidence="8 9">JH1073</strain>
    </source>
</reference>
<dbReference type="InterPro" id="IPR012334">
    <property type="entry name" value="Pectin_lyas_fold"/>
</dbReference>
<name>A0AAJ5ZIK8_9CHLR</name>
<feature type="compositionally biased region" description="Pro residues" evidence="5">
    <location>
        <begin position="580"/>
        <end position="598"/>
    </location>
</feature>
<dbReference type="GO" id="GO:0015833">
    <property type="term" value="P:peptide transport"/>
    <property type="evidence" value="ECO:0007669"/>
    <property type="project" value="TreeGrafter"/>
</dbReference>
<sequence>MTPFLVNSWDIDAAGTRVSLTLRKGLKWQSPIGYEDQDFGELNAVELVEWFNRHNTTTNPESTYAEGGDLAAVLLEAKAVDEYTVEIGLVSPVFHCLPLSQFGCLSTTRGVHKVTSADTEGVEWARAHHIGTGPYVQGQCTPGDRCTMHAVDRHWRKIGNVAHIVGIQVPESTTQIAMLKNGAIDMAELDYKLLPDVLADGFTFLETMPGGFVGQSVLFPGNLWEHSHAVTAEPLEPWNNPSYEKDYPWIGNPWGHQGGTCANGDSPGHVLCGNAPYTDIDNPAGMDDMEQARLVRLALSTAIDRGAVNDSLLNGIGTPIYSEYMGPNYPGWDSSRNAGCFSWTGDAVSCSGTVQSVPWQIADGDLDAAGALLDSAGYPLVGGKRQGFEKLTLQAYSAEAGPAGLEVADTIMSDWARLGIEIEGLVEDYGGVISPRMRQRIQFLPVLMNGDIHSNVYPLDWPLPRIDTSASRPHWGVGFESQAGSRWLFEILGEQNPNVRSEKHLNWVDYSIFWQQYAGVFQVPKGIVVNDRIESWDGYQQHYSNVSSNPEFIELVGGARNDSGSSGGPGSSGPVTPWVSPTPWPTSTPGPTPAPTATPRPWKSVTGVLSGTTTWDNTTVNLDGPVLVPSGAVLRIIEGSSVNLNGHPLRIEGSIVANGTDSNPIVITNFSSNYDNSIVVAPGSINSSFRFVNFNNLAHSSSLAIENASVSIADSTFGNSQGYGVLLNSNVPVTIERSTFEGRNNRGLFIGGSAQAVVTDSVFSGMGAQAVYLNGGSQSTLSRNVFKSNGFDSDDWGSAITAESSAVFTIVNNQFENNRNSIILVNPAISSVNIRNNNFISSTRYAIKVYSSNESSNSMQIQAPSNYWGSRGMPNPENVILDNDDDFRLVQIVPSSPLSSAANISQAPLPTAVPNGTISIELGTTPEGVVGQAISLVSTRVISEGTPGALVAEIDWGDGSGAKPAIVIQETGIIVGSHVYTSSGSGGFDATITVRSEFGGTATAEIRVIVSPI</sequence>
<proteinExistence type="inferred from homology"/>
<dbReference type="EMBL" id="CP046147">
    <property type="protein sequence ID" value="WFG40664.1"/>
    <property type="molecule type" value="Genomic_DNA"/>
</dbReference>
<evidence type="ECO:0000256" key="3">
    <source>
        <dbReference type="ARBA" id="ARBA00022448"/>
    </source>
</evidence>
<dbReference type="Gene3D" id="3.10.105.10">
    <property type="entry name" value="Dipeptide-binding Protein, Domain 3"/>
    <property type="match status" value="1"/>
</dbReference>
<feature type="domain" description="Solute-binding protein family 5" evidence="6">
    <location>
        <begin position="294"/>
        <end position="423"/>
    </location>
</feature>
<evidence type="ECO:0000313" key="9">
    <source>
        <dbReference type="Proteomes" id="UP001219901"/>
    </source>
</evidence>
<feature type="region of interest" description="Disordered" evidence="5">
    <location>
        <begin position="556"/>
        <end position="602"/>
    </location>
</feature>
<dbReference type="Pfam" id="PF13229">
    <property type="entry name" value="Beta_helix"/>
    <property type="match status" value="1"/>
</dbReference>
<evidence type="ECO:0000259" key="6">
    <source>
        <dbReference type="Pfam" id="PF00496"/>
    </source>
</evidence>
<reference evidence="9" key="2">
    <citation type="submission" date="2023-06" db="EMBL/GenBank/DDBJ databases">
        <title>Pangenomics reveal diversification of enzyme families and niche specialization in globally abundant SAR202 bacteria.</title>
        <authorList>
            <person name="Saw J.H.W."/>
        </authorList>
    </citation>
    <scope>NUCLEOTIDE SEQUENCE [LARGE SCALE GENOMIC DNA]</scope>
    <source>
        <strain evidence="9">JH1073</strain>
    </source>
</reference>
<evidence type="ECO:0008006" key="10">
    <source>
        <dbReference type="Google" id="ProtNLM"/>
    </source>
</evidence>
<dbReference type="InterPro" id="IPR006626">
    <property type="entry name" value="PbH1"/>
</dbReference>
<dbReference type="Gene3D" id="2.160.20.10">
    <property type="entry name" value="Single-stranded right-handed beta-helix, Pectin lyase-like"/>
    <property type="match status" value="1"/>
</dbReference>
<dbReference type="PANTHER" id="PTHR30290:SF10">
    <property type="entry name" value="PERIPLASMIC OLIGOPEPTIDE-BINDING PROTEIN-RELATED"/>
    <property type="match status" value="1"/>
</dbReference>
<dbReference type="SUPFAM" id="SSF51126">
    <property type="entry name" value="Pectin lyase-like"/>
    <property type="match status" value="1"/>
</dbReference>